<dbReference type="EnsemblMetazoa" id="PPA00662.1">
    <property type="protein sequence ID" value="PPA00662.1"/>
    <property type="gene ID" value="WBGene00090216"/>
</dbReference>
<dbReference type="SMART" id="SM00612">
    <property type="entry name" value="Kelch"/>
    <property type="match status" value="6"/>
</dbReference>
<dbReference type="InterPro" id="IPR017096">
    <property type="entry name" value="BTB-kelch_protein"/>
</dbReference>
<dbReference type="SMART" id="SM00875">
    <property type="entry name" value="BACK"/>
    <property type="match status" value="1"/>
</dbReference>
<accession>A0A2A6BQV1</accession>
<dbReference type="Pfam" id="PF00651">
    <property type="entry name" value="BTB"/>
    <property type="match status" value="1"/>
</dbReference>
<dbReference type="Pfam" id="PF01344">
    <property type="entry name" value="Kelch_1"/>
    <property type="match status" value="1"/>
</dbReference>
<dbReference type="Pfam" id="PF07707">
    <property type="entry name" value="BACK"/>
    <property type="match status" value="1"/>
</dbReference>
<dbReference type="PROSITE" id="PS50097">
    <property type="entry name" value="BTB"/>
    <property type="match status" value="1"/>
</dbReference>
<dbReference type="PANTHER" id="PTHR45632:SF17">
    <property type="entry name" value="KELCH-LIKE PROTEIN 31"/>
    <property type="match status" value="1"/>
</dbReference>
<dbReference type="GO" id="GO:0043161">
    <property type="term" value="P:proteasome-mediated ubiquitin-dependent protein catabolic process"/>
    <property type="evidence" value="ECO:0000318"/>
    <property type="project" value="GO_Central"/>
</dbReference>
<sequence>MASSGLAPSSLSSSSMATVDAPPVYQTAGKEVDLSSKPLPSSEEIYHEVPESYVQYAALRTELKDFDAVVVVGDQKIEAHKALLSARVPFFRGLFDVPMAESAAGMVTLENFNYPTAKALLDYIYAGRLIIDESNVQDLLMGANFLGIEPVQRACGHFMVKRLRVENALPVHMMCKLIGYHDIDDLVTRFIDKNFLSISHTPEFLTLSASELECLLKRDSINVDEEKQVFDVVTCWMEEDGDKMKHAESLLMCVRCPRISEEEMDVVLAQTLWVAHSQECMELLEKAKEQRRNPSLEGPFETKERRCDEAHNLIFAVGLLSSVQNPSDSTMAFYEPIRNKWTECQKLPSIRGRNGVAVCGRKIYAIGGNDSKERLKTCDVYDSETDQWTEARNLNSVRSAMATGVIDGKIYVAGGYDGRSALDSMEMLNPSDPEPAWTTMQQMSELRGTPASCVLNGMLYVIGGHDGNHIHKDGEYYNPATKTWTAIAQMKDKRCRFNAAVLNGQIYVAGGFDGAAFLRDLERYDPATNTWTVLKQMKERRSRSALAVSCGKLYVFGGFDGLNNVTTVEMYDPATDTWTYRAEMTVHSGGIFVGCLPIPASIPSPVANLEADDIAAAS</sequence>
<dbReference type="SUPFAM" id="SSF50965">
    <property type="entry name" value="Galactose oxidase, central domain"/>
    <property type="match status" value="1"/>
</dbReference>
<dbReference type="InterPro" id="IPR011705">
    <property type="entry name" value="BACK"/>
</dbReference>
<dbReference type="GO" id="GO:0031463">
    <property type="term" value="C:Cul3-RING ubiquitin ligase complex"/>
    <property type="evidence" value="ECO:0000318"/>
    <property type="project" value="GO_Central"/>
</dbReference>
<dbReference type="OrthoDB" id="5803581at2759"/>
<dbReference type="SMART" id="SM00225">
    <property type="entry name" value="BTB"/>
    <property type="match status" value="1"/>
</dbReference>
<dbReference type="InterPro" id="IPR006652">
    <property type="entry name" value="Kelch_1"/>
</dbReference>
<dbReference type="Gene3D" id="1.25.40.420">
    <property type="match status" value="1"/>
</dbReference>
<dbReference type="GO" id="GO:0005737">
    <property type="term" value="C:cytoplasm"/>
    <property type="evidence" value="ECO:0000318"/>
    <property type="project" value="GO_Central"/>
</dbReference>
<dbReference type="Pfam" id="PF24681">
    <property type="entry name" value="Kelch_KLHDC2_KLHL20_DRC7"/>
    <property type="match status" value="1"/>
</dbReference>
<dbReference type="InterPro" id="IPR011333">
    <property type="entry name" value="SKP1/BTB/POZ_sf"/>
</dbReference>
<dbReference type="AlphaFoldDB" id="A0A2A6BQV1"/>
<evidence type="ECO:0000313" key="3">
    <source>
        <dbReference type="EnsemblMetazoa" id="PPA00662.1"/>
    </source>
</evidence>
<keyword evidence="2" id="KW-0677">Repeat</keyword>
<keyword evidence="1" id="KW-0880">Kelch repeat</keyword>
<dbReference type="PIRSF" id="PIRSF037037">
    <property type="entry name" value="Kelch-like_protein_gigaxonin"/>
    <property type="match status" value="1"/>
</dbReference>
<accession>A0A8R1U2N3</accession>
<keyword evidence="4" id="KW-1185">Reference proteome</keyword>
<gene>
    <name evidence="3" type="primary">WBGene00090216</name>
</gene>
<name>A0A2A6BQV1_PRIPA</name>
<protein>
    <submittedName>
        <fullName evidence="3">BTB And C-terminal Kelch domain containing protein</fullName>
    </submittedName>
</protein>
<proteinExistence type="predicted"/>
<dbReference type="InterPro" id="IPR000210">
    <property type="entry name" value="BTB/POZ_dom"/>
</dbReference>
<evidence type="ECO:0000256" key="2">
    <source>
        <dbReference type="ARBA" id="ARBA00022737"/>
    </source>
</evidence>
<dbReference type="Gene3D" id="2.120.10.80">
    <property type="entry name" value="Kelch-type beta propeller"/>
    <property type="match status" value="1"/>
</dbReference>
<dbReference type="Gene3D" id="3.30.710.10">
    <property type="entry name" value="Potassium Channel Kv1.1, Chain A"/>
    <property type="match status" value="1"/>
</dbReference>
<evidence type="ECO:0000313" key="4">
    <source>
        <dbReference type="Proteomes" id="UP000005239"/>
    </source>
</evidence>
<dbReference type="SUPFAM" id="SSF54695">
    <property type="entry name" value="POZ domain"/>
    <property type="match status" value="1"/>
</dbReference>
<dbReference type="GO" id="GO:1990756">
    <property type="term" value="F:ubiquitin-like ligase-substrate adaptor activity"/>
    <property type="evidence" value="ECO:0000318"/>
    <property type="project" value="GO_Central"/>
</dbReference>
<dbReference type="InterPro" id="IPR011043">
    <property type="entry name" value="Gal_Oxase/kelch_b-propeller"/>
</dbReference>
<reference evidence="4" key="1">
    <citation type="journal article" date="2008" name="Nat. Genet.">
        <title>The Pristionchus pacificus genome provides a unique perspective on nematode lifestyle and parasitism.</title>
        <authorList>
            <person name="Dieterich C."/>
            <person name="Clifton S.W."/>
            <person name="Schuster L.N."/>
            <person name="Chinwalla A."/>
            <person name="Delehaunty K."/>
            <person name="Dinkelacker I."/>
            <person name="Fulton L."/>
            <person name="Fulton R."/>
            <person name="Godfrey J."/>
            <person name="Minx P."/>
            <person name="Mitreva M."/>
            <person name="Roeseler W."/>
            <person name="Tian H."/>
            <person name="Witte H."/>
            <person name="Yang S.P."/>
            <person name="Wilson R.K."/>
            <person name="Sommer R.J."/>
        </authorList>
    </citation>
    <scope>NUCLEOTIDE SEQUENCE [LARGE SCALE GENOMIC DNA]</scope>
    <source>
        <strain evidence="4">PS312</strain>
    </source>
</reference>
<dbReference type="Proteomes" id="UP000005239">
    <property type="component" value="Unassembled WGS sequence"/>
</dbReference>
<dbReference type="PANTHER" id="PTHR45632">
    <property type="entry name" value="LD33804P"/>
    <property type="match status" value="1"/>
</dbReference>
<reference evidence="3" key="2">
    <citation type="submission" date="2022-06" db="UniProtKB">
        <authorList>
            <consortium name="EnsemblMetazoa"/>
        </authorList>
    </citation>
    <scope>IDENTIFICATION</scope>
    <source>
        <strain evidence="3">PS312</strain>
    </source>
</reference>
<evidence type="ECO:0000256" key="1">
    <source>
        <dbReference type="ARBA" id="ARBA00022441"/>
    </source>
</evidence>
<organism evidence="3 4">
    <name type="scientific">Pristionchus pacificus</name>
    <name type="common">Parasitic nematode worm</name>
    <dbReference type="NCBI Taxonomy" id="54126"/>
    <lineage>
        <taxon>Eukaryota</taxon>
        <taxon>Metazoa</taxon>
        <taxon>Ecdysozoa</taxon>
        <taxon>Nematoda</taxon>
        <taxon>Chromadorea</taxon>
        <taxon>Rhabditida</taxon>
        <taxon>Rhabditina</taxon>
        <taxon>Diplogasteromorpha</taxon>
        <taxon>Diplogasteroidea</taxon>
        <taxon>Neodiplogasteridae</taxon>
        <taxon>Pristionchus</taxon>
    </lineage>
</organism>
<dbReference type="InterPro" id="IPR015915">
    <property type="entry name" value="Kelch-typ_b-propeller"/>
</dbReference>